<proteinExistence type="predicted"/>
<protein>
    <submittedName>
        <fullName evidence="2">Uncharacterized protein</fullName>
    </submittedName>
</protein>
<keyword evidence="3" id="KW-1185">Reference proteome</keyword>
<accession>A0A371D8I3</accession>
<reference evidence="2 3" key="1">
    <citation type="journal article" date="2018" name="Biotechnol. Biofuels">
        <title>Integrative visual omics of the white-rot fungus Polyporus brumalis exposes the biotechnological potential of its oxidative enzymes for delignifying raw plant biomass.</title>
        <authorList>
            <person name="Miyauchi S."/>
            <person name="Rancon A."/>
            <person name="Drula E."/>
            <person name="Hage H."/>
            <person name="Chaduli D."/>
            <person name="Favel A."/>
            <person name="Grisel S."/>
            <person name="Henrissat B."/>
            <person name="Herpoel-Gimbert I."/>
            <person name="Ruiz-Duenas F.J."/>
            <person name="Chevret D."/>
            <person name="Hainaut M."/>
            <person name="Lin J."/>
            <person name="Wang M."/>
            <person name="Pangilinan J."/>
            <person name="Lipzen A."/>
            <person name="Lesage-Meessen L."/>
            <person name="Navarro D."/>
            <person name="Riley R."/>
            <person name="Grigoriev I.V."/>
            <person name="Zhou S."/>
            <person name="Raouche S."/>
            <person name="Rosso M.N."/>
        </authorList>
    </citation>
    <scope>NUCLEOTIDE SEQUENCE [LARGE SCALE GENOMIC DNA]</scope>
    <source>
        <strain evidence="2 3">BRFM 1820</strain>
    </source>
</reference>
<gene>
    <name evidence="2" type="ORF">OH76DRAFT_633109</name>
</gene>
<dbReference type="Proteomes" id="UP000256964">
    <property type="component" value="Unassembled WGS sequence"/>
</dbReference>
<evidence type="ECO:0000313" key="3">
    <source>
        <dbReference type="Proteomes" id="UP000256964"/>
    </source>
</evidence>
<dbReference type="EMBL" id="KZ857409">
    <property type="protein sequence ID" value="RDX48836.1"/>
    <property type="molecule type" value="Genomic_DNA"/>
</dbReference>
<organism evidence="2 3">
    <name type="scientific">Lentinus brumalis</name>
    <dbReference type="NCBI Taxonomy" id="2498619"/>
    <lineage>
        <taxon>Eukaryota</taxon>
        <taxon>Fungi</taxon>
        <taxon>Dikarya</taxon>
        <taxon>Basidiomycota</taxon>
        <taxon>Agaricomycotina</taxon>
        <taxon>Agaricomycetes</taxon>
        <taxon>Polyporales</taxon>
        <taxon>Polyporaceae</taxon>
        <taxon>Lentinus</taxon>
    </lineage>
</organism>
<keyword evidence="1" id="KW-0732">Signal</keyword>
<feature type="chain" id="PRO_5016837640" evidence="1">
    <location>
        <begin position="18"/>
        <end position="371"/>
    </location>
</feature>
<dbReference type="AlphaFoldDB" id="A0A371D8I3"/>
<evidence type="ECO:0000256" key="1">
    <source>
        <dbReference type="SAM" id="SignalP"/>
    </source>
</evidence>
<name>A0A371D8I3_9APHY</name>
<feature type="signal peptide" evidence="1">
    <location>
        <begin position="1"/>
        <end position="17"/>
    </location>
</feature>
<sequence>MLLNFLTPSFSFTSLFCQLLRLDHVAPSQLHRGCSACCSRRRGRLRQEACQLIARDCSYCLWYRYLEHGHWWNYDCQHLHRHLPLIQYGLGHEQRLLRSFPYWHRRDQRVLQCFPYWHRRYQRILQCFPYWHRCYVLQCFPHRYRRDVLQCFPHRHRRDHRPARLPFGAHHHQIRDRRYWYQDYERVGDSRDCPRRPFLLQCCRDRPCPAVLFLRRLDERCRSNCIRERCAHHSGCPNCIGEWCGHYGCRPDCFGERRCSHHPHCYSSWDRLHHYPGRYARRHWIRHHYPGRDGCLKSRGRGSLTCRSLRRRDRSYWLTADTLNFCSWYLGSTALPQFCYRDTWDRFAFVRYFVTVVMSRWSFLSFLLGLE</sequence>
<evidence type="ECO:0000313" key="2">
    <source>
        <dbReference type="EMBL" id="RDX48836.1"/>
    </source>
</evidence>